<reference evidence="2" key="1">
    <citation type="submission" date="2022-03" db="EMBL/GenBank/DDBJ databases">
        <title>Description of Abyssus ytuae gen. nov., sp. nov., a novel member of the family Flavobacteriaceae isolated from the sediment of Mariana Trench.</title>
        <authorList>
            <person name="Zhang J."/>
            <person name="Xu X."/>
        </authorList>
    </citation>
    <scope>NUCLEOTIDE SEQUENCE</scope>
    <source>
        <strain evidence="2">MT3330</strain>
    </source>
</reference>
<dbReference type="SUPFAM" id="SSF52833">
    <property type="entry name" value="Thioredoxin-like"/>
    <property type="match status" value="1"/>
</dbReference>
<dbReference type="InterPro" id="IPR036249">
    <property type="entry name" value="Thioredoxin-like_sf"/>
</dbReference>
<dbReference type="PROSITE" id="PS51352">
    <property type="entry name" value="THIOREDOXIN_2"/>
    <property type="match status" value="1"/>
</dbReference>
<dbReference type="InterPro" id="IPR000866">
    <property type="entry name" value="AhpC/TSA"/>
</dbReference>
<dbReference type="KEGG" id="fbm:MQE35_03180"/>
<feature type="domain" description="Thioredoxin" evidence="1">
    <location>
        <begin position="48"/>
        <end position="185"/>
    </location>
</feature>
<proteinExistence type="predicted"/>
<gene>
    <name evidence="2" type="ORF">MQE35_03180</name>
</gene>
<evidence type="ECO:0000259" key="1">
    <source>
        <dbReference type="PROSITE" id="PS51352"/>
    </source>
</evidence>
<evidence type="ECO:0000313" key="3">
    <source>
        <dbReference type="Proteomes" id="UP000831290"/>
    </source>
</evidence>
<dbReference type="GO" id="GO:0016491">
    <property type="term" value="F:oxidoreductase activity"/>
    <property type="evidence" value="ECO:0007669"/>
    <property type="project" value="InterPro"/>
</dbReference>
<organism evidence="2 3">
    <name type="scientific">Abyssalbus ytuae</name>
    <dbReference type="NCBI Taxonomy" id="2926907"/>
    <lineage>
        <taxon>Bacteria</taxon>
        <taxon>Pseudomonadati</taxon>
        <taxon>Bacteroidota</taxon>
        <taxon>Flavobacteriia</taxon>
        <taxon>Flavobacteriales</taxon>
        <taxon>Flavobacteriaceae</taxon>
        <taxon>Abyssalbus</taxon>
    </lineage>
</organism>
<dbReference type="Gene3D" id="3.40.30.10">
    <property type="entry name" value="Glutaredoxin"/>
    <property type="match status" value="1"/>
</dbReference>
<dbReference type="InterPro" id="IPR013766">
    <property type="entry name" value="Thioredoxin_domain"/>
</dbReference>
<dbReference type="RefSeq" id="WP_255844414.1">
    <property type="nucleotide sequence ID" value="NZ_CP094358.1"/>
</dbReference>
<dbReference type="EMBL" id="CP094358">
    <property type="protein sequence ID" value="UOB18298.1"/>
    <property type="molecule type" value="Genomic_DNA"/>
</dbReference>
<accession>A0A9E6ZV12</accession>
<dbReference type="AlphaFoldDB" id="A0A9E6ZV12"/>
<dbReference type="CDD" id="cd02966">
    <property type="entry name" value="TlpA_like_family"/>
    <property type="match status" value="1"/>
</dbReference>
<evidence type="ECO:0000313" key="2">
    <source>
        <dbReference type="EMBL" id="UOB18298.1"/>
    </source>
</evidence>
<dbReference type="GO" id="GO:0016209">
    <property type="term" value="F:antioxidant activity"/>
    <property type="evidence" value="ECO:0007669"/>
    <property type="project" value="InterPro"/>
</dbReference>
<dbReference type="PANTHER" id="PTHR42852">
    <property type="entry name" value="THIOL:DISULFIDE INTERCHANGE PROTEIN DSBE"/>
    <property type="match status" value="1"/>
</dbReference>
<dbReference type="Pfam" id="PF00578">
    <property type="entry name" value="AhpC-TSA"/>
    <property type="match status" value="1"/>
</dbReference>
<sequence length="185" mass="21371">MKISRNQVSNLIFLILLVVLIFTPVRKPVQIWLNKVLSFSPSVIKEEKRESLNTYNWKLRNLDGNVYNFNNAKGKLILVNFWATWCPPCIAEMPSLQTLYNDYGDKMEFLFVTNDKEEAIVKFLDKNEYNLPVYHSITRVPDDFDTSGIPATFLISKEGDIVVSKVGAADWNSEKFRETLNDLLN</sequence>
<protein>
    <submittedName>
        <fullName evidence="2">TlpA family protein disulfide reductase</fullName>
    </submittedName>
</protein>
<name>A0A9E6ZV12_9FLAO</name>
<keyword evidence="3" id="KW-1185">Reference proteome</keyword>
<dbReference type="PANTHER" id="PTHR42852:SF13">
    <property type="entry name" value="PROTEIN DIPZ"/>
    <property type="match status" value="1"/>
</dbReference>
<dbReference type="InterPro" id="IPR050553">
    <property type="entry name" value="Thioredoxin_ResA/DsbE_sf"/>
</dbReference>
<dbReference type="Proteomes" id="UP000831290">
    <property type="component" value="Chromosome"/>
</dbReference>